<dbReference type="SUPFAM" id="SSF46689">
    <property type="entry name" value="Homeodomain-like"/>
    <property type="match status" value="1"/>
</dbReference>
<evidence type="ECO:0000313" key="1">
    <source>
        <dbReference type="EMBL" id="AJW79517.1"/>
    </source>
</evidence>
<dbReference type="KEGG" id="cmh:VO01_10540"/>
<accession>A0A0D5CJS8</accession>
<protein>
    <submittedName>
        <fullName evidence="1">TetR family transcriptional regulator</fullName>
    </submittedName>
    <submittedName>
        <fullName evidence="2">TetR/AcrR family transcriptional regulator</fullName>
    </submittedName>
</protein>
<dbReference type="EMBL" id="CP011043">
    <property type="protein sequence ID" value="AJW79517.1"/>
    <property type="molecule type" value="Genomic_DNA"/>
</dbReference>
<dbReference type="HOGENOM" id="CLU_105089_1_0_11"/>
<dbReference type="PATRIC" id="fig|33014.5.peg.2180"/>
<dbReference type="Proteomes" id="UP000032604">
    <property type="component" value="Chromosome"/>
</dbReference>
<gene>
    <name evidence="2" type="ORF">DZF93_13180</name>
    <name evidence="1" type="ORF">VO01_10540</name>
</gene>
<evidence type="ECO:0000313" key="2">
    <source>
        <dbReference type="EMBL" id="RIJ18643.1"/>
    </source>
</evidence>
<dbReference type="AlphaFoldDB" id="A0A0D5CJS8"/>
<dbReference type="RefSeq" id="WP_045528828.1">
    <property type="nucleotide sequence ID" value="NZ_CP011043.1"/>
</dbReference>
<name>A0A0D5CJS8_9MICO</name>
<evidence type="ECO:0000313" key="4">
    <source>
        <dbReference type="Proteomes" id="UP000266634"/>
    </source>
</evidence>
<dbReference type="InterPro" id="IPR009057">
    <property type="entry name" value="Homeodomain-like_sf"/>
</dbReference>
<reference evidence="1 3" key="1">
    <citation type="journal article" date="2015" name="Genome Announc.">
        <title>Complete Genome Sequence of Clavibacter michiganensis subsp. insidiosus R1-1 Using PacBio Single-Molecule Real-Time Technology.</title>
        <authorList>
            <person name="Lu Y."/>
            <person name="Samac D.A."/>
            <person name="Glazebrook J."/>
            <person name="Ishimaru C.A."/>
        </authorList>
    </citation>
    <scope>NUCLEOTIDE SEQUENCE [LARGE SCALE GENOMIC DNA]</scope>
    <source>
        <strain evidence="1 3">R1-1</strain>
    </source>
</reference>
<reference evidence="2 4" key="2">
    <citation type="submission" date="2018-08" db="EMBL/GenBank/DDBJ databases">
        <title>Genome Sequence of Clavibacter michiganensis Subspecies type strains, and the Atypical Peach-Colored Strains Isolated from Tomato.</title>
        <authorList>
            <person name="Osdaghi E."/>
            <person name="Portier P."/>
            <person name="Briand M."/>
            <person name="Jacques M.-A."/>
        </authorList>
    </citation>
    <scope>NUCLEOTIDE SEQUENCE [LARGE SCALE GENOMIC DNA]</scope>
    <source>
        <strain evidence="2 4">CFBP 6488</strain>
    </source>
</reference>
<dbReference type="Gene3D" id="1.10.357.10">
    <property type="entry name" value="Tetracycline Repressor, domain 2"/>
    <property type="match status" value="1"/>
</dbReference>
<dbReference type="OrthoDB" id="5177743at2"/>
<dbReference type="EMBL" id="QWEA01000637">
    <property type="protein sequence ID" value="RIJ18643.1"/>
    <property type="molecule type" value="Genomic_DNA"/>
</dbReference>
<dbReference type="Proteomes" id="UP000266634">
    <property type="component" value="Unassembled WGS sequence"/>
</dbReference>
<proteinExistence type="predicted"/>
<sequence>MAAPDPHRRQDLLAHILDHLRAHPLQSVTFRGLADALGESTFVLVYHFGSKERLLEAAMDAIDQRQAEMAAGDPNAIPATELRAWATQAWRWRLTDVNRDFQRLEFEAALLRTRDGVVRPHAIASVAAWRRFGLEWMVAHGVPEDVAIDTADLLQAGSYGLQFDFVISGDRVRAMRGFEALVDAFVPRIRPWLDLPDRPRAPGSPDRHRAD</sequence>
<evidence type="ECO:0000313" key="3">
    <source>
        <dbReference type="Proteomes" id="UP000032604"/>
    </source>
</evidence>
<organism evidence="1 3">
    <name type="scientific">Clavibacter michiganensis subsp. insidiosus</name>
    <dbReference type="NCBI Taxonomy" id="33014"/>
    <lineage>
        <taxon>Bacteria</taxon>
        <taxon>Bacillati</taxon>
        <taxon>Actinomycetota</taxon>
        <taxon>Actinomycetes</taxon>
        <taxon>Micrococcales</taxon>
        <taxon>Microbacteriaceae</taxon>
        <taxon>Clavibacter</taxon>
    </lineage>
</organism>